<keyword evidence="14" id="KW-1185">Reference proteome</keyword>
<keyword evidence="5" id="KW-0862">Zinc</keyword>
<evidence type="ECO:0000256" key="4">
    <source>
        <dbReference type="ARBA" id="ARBA00022771"/>
    </source>
</evidence>
<comment type="subcellular location">
    <subcellularLocation>
        <location evidence="1">Nucleus</location>
        <location evidence="1">Nucleolus</location>
    </subcellularLocation>
</comment>
<proteinExistence type="inferred from homology"/>
<dbReference type="Pfam" id="PF11781">
    <property type="entry name" value="Zn_ribbon_RRN7"/>
    <property type="match status" value="1"/>
</dbReference>
<accession>A0A420IF52</accession>
<dbReference type="GO" id="GO:0008270">
    <property type="term" value="F:zinc ion binding"/>
    <property type="evidence" value="ECO:0007669"/>
    <property type="project" value="UniProtKB-KW"/>
</dbReference>
<keyword evidence="4" id="KW-0863">Zinc-finger</keyword>
<evidence type="ECO:0000313" key="13">
    <source>
        <dbReference type="EMBL" id="RKF73161.1"/>
    </source>
</evidence>
<dbReference type="EMBL" id="MCBQ01009543">
    <property type="protein sequence ID" value="RKF73161.1"/>
    <property type="molecule type" value="Genomic_DNA"/>
</dbReference>
<gene>
    <name evidence="13" type="ORF">GcM3_095004</name>
</gene>
<keyword evidence="6" id="KW-0805">Transcription regulation</keyword>
<dbReference type="STRING" id="62708.A0A420IF52"/>
<dbReference type="GO" id="GO:0001164">
    <property type="term" value="F:RNA polymerase I core promoter sequence-specific DNA binding"/>
    <property type="evidence" value="ECO:0007669"/>
    <property type="project" value="InterPro"/>
</dbReference>
<dbReference type="GO" id="GO:0003743">
    <property type="term" value="F:translation initiation factor activity"/>
    <property type="evidence" value="ECO:0007669"/>
    <property type="project" value="UniProtKB-KW"/>
</dbReference>
<evidence type="ECO:0000256" key="5">
    <source>
        <dbReference type="ARBA" id="ARBA00022833"/>
    </source>
</evidence>
<evidence type="ECO:0000259" key="11">
    <source>
        <dbReference type="Pfam" id="PF20644"/>
    </source>
</evidence>
<keyword evidence="7" id="KW-0238">DNA-binding</keyword>
<comment type="caution">
    <text evidence="13">The sequence shown here is derived from an EMBL/GenBank/DDBJ whole genome shotgun (WGS) entry which is preliminary data.</text>
</comment>
<dbReference type="GO" id="GO:0042790">
    <property type="term" value="P:nucleolar large rRNA transcription by RNA polymerase I"/>
    <property type="evidence" value="ECO:0007669"/>
    <property type="project" value="TreeGrafter"/>
</dbReference>
<dbReference type="Pfam" id="PF20645">
    <property type="entry name" value="Rrn7_cyclin_C"/>
    <property type="match status" value="1"/>
</dbReference>
<dbReference type="GO" id="GO:0070860">
    <property type="term" value="C:RNA polymerase I core factor complex"/>
    <property type="evidence" value="ECO:0007669"/>
    <property type="project" value="InterPro"/>
</dbReference>
<dbReference type="InterPro" id="IPR048538">
    <property type="entry name" value="Rrn7_cyclin_C"/>
</dbReference>
<protein>
    <submittedName>
        <fullName evidence="13">RNA polymerase I-specific transcription initiation factor rrn7</fullName>
    </submittedName>
</protein>
<dbReference type="InterPro" id="IPR033599">
    <property type="entry name" value="TAF1B/Rrn7"/>
</dbReference>
<organism evidence="13 14">
    <name type="scientific">Golovinomyces cichoracearum</name>
    <dbReference type="NCBI Taxonomy" id="62708"/>
    <lineage>
        <taxon>Eukaryota</taxon>
        <taxon>Fungi</taxon>
        <taxon>Dikarya</taxon>
        <taxon>Ascomycota</taxon>
        <taxon>Pezizomycotina</taxon>
        <taxon>Leotiomycetes</taxon>
        <taxon>Erysiphales</taxon>
        <taxon>Erysiphaceae</taxon>
        <taxon>Golovinomyces</taxon>
    </lineage>
</organism>
<dbReference type="InterPro" id="IPR021752">
    <property type="entry name" value="TF_Rrn7_Zf"/>
</dbReference>
<evidence type="ECO:0000256" key="2">
    <source>
        <dbReference type="ARBA" id="ARBA00006899"/>
    </source>
</evidence>
<feature type="domain" description="Rrn7/TAF1B C-terminal cyclin" evidence="12">
    <location>
        <begin position="258"/>
        <end position="413"/>
    </location>
</feature>
<evidence type="ECO:0000259" key="12">
    <source>
        <dbReference type="Pfam" id="PF20645"/>
    </source>
</evidence>
<keyword evidence="13" id="KW-0648">Protein biosynthesis</keyword>
<dbReference type="PANTHER" id="PTHR31576">
    <property type="entry name" value="TATA BOX-BINDING PROTEIN-ASSOCIATED FACTOR RNA POLYMERASE I SUBUNIT B"/>
    <property type="match status" value="1"/>
</dbReference>
<reference evidence="13 14" key="1">
    <citation type="journal article" date="2018" name="BMC Genomics">
        <title>Comparative genome analyses reveal sequence features reflecting distinct modes of host-adaptation between dicot and monocot powdery mildew.</title>
        <authorList>
            <person name="Wu Y."/>
            <person name="Ma X."/>
            <person name="Pan Z."/>
            <person name="Kale S.D."/>
            <person name="Song Y."/>
            <person name="King H."/>
            <person name="Zhang Q."/>
            <person name="Presley C."/>
            <person name="Deng X."/>
            <person name="Wei C.I."/>
            <person name="Xiao S."/>
        </authorList>
    </citation>
    <scope>NUCLEOTIDE SEQUENCE [LARGE SCALE GENOMIC DNA]</scope>
    <source>
        <strain evidence="13">UMSG3</strain>
    </source>
</reference>
<evidence type="ECO:0000256" key="9">
    <source>
        <dbReference type="ARBA" id="ARBA00023242"/>
    </source>
</evidence>
<feature type="domain" description="RRN7-type" evidence="10">
    <location>
        <begin position="12"/>
        <end position="44"/>
    </location>
</feature>
<evidence type="ECO:0000313" key="14">
    <source>
        <dbReference type="Proteomes" id="UP000283383"/>
    </source>
</evidence>
<evidence type="ECO:0000259" key="10">
    <source>
        <dbReference type="Pfam" id="PF11781"/>
    </source>
</evidence>
<dbReference type="Pfam" id="PF20644">
    <property type="entry name" value="Rrn7_cyclin_N"/>
    <property type="match status" value="1"/>
</dbReference>
<evidence type="ECO:0000256" key="7">
    <source>
        <dbReference type="ARBA" id="ARBA00023125"/>
    </source>
</evidence>
<name>A0A420IF52_9PEZI</name>
<evidence type="ECO:0000256" key="1">
    <source>
        <dbReference type="ARBA" id="ARBA00004604"/>
    </source>
</evidence>
<dbReference type="AlphaFoldDB" id="A0A420IF52"/>
<keyword evidence="9" id="KW-0539">Nucleus</keyword>
<keyword evidence="8" id="KW-0804">Transcription</keyword>
<dbReference type="Proteomes" id="UP000283383">
    <property type="component" value="Unassembled WGS sequence"/>
</dbReference>
<dbReference type="PANTHER" id="PTHR31576:SF2">
    <property type="entry name" value="TATA BOX-BINDING PROTEIN-ASSOCIATED FACTOR RNA POLYMERASE I SUBUNIT B"/>
    <property type="match status" value="1"/>
</dbReference>
<sequence>MSSQCIEYFRFSRNESCTEEGCRAQKFYIEDGRKFCRFGHEQAGFTQTQQDEDDFNSQGITSRKTGPVLEHTTATLNGSAAKELYLQCLQLILWKQCHWLTTVKGLSAEFQVIVRDLWTLRVGKVLYEKCRRFPFQTGTDRAPFSSQSEVDSIGLPRIRALKKENKSNSLLPKLLETLSLCYLGMLLMRLPIGVGEVLGWVTRNEILYLRAVSFENRLNNEQKIIFFPKLKALPKSMRSKLPAQFHSALELKVPLNGPALYGKIQELIFFFHNHYHMSFPPLNLPLLAYKYILNLGLPIEVYPTIERLKDILSLEFKFQAPSSSTNGHRISYPEIQLIGLIVIATKLSQPHDDITREPESELHPTLIKINWEKWVKTMANKRLGRESEINLKETDIWTMNDRRLDLYLDWFQQIMLDDRDPKVSENLLNLFPLQNVVNQRLDDSDLEMPTSRLKTIQEGLILQKVWPPGDDVSVHVRRPGELYKRYRNLTELNFYAEMFYTLAGKDTWSYSASTVGIPLKMFMGVVSQLEIQLDMWVAAERNKRMTLGEKTQK</sequence>
<keyword evidence="3" id="KW-0479">Metal-binding</keyword>
<feature type="domain" description="Rrn7/TAF1B N-terminal cyclin" evidence="11">
    <location>
        <begin position="89"/>
        <end position="213"/>
    </location>
</feature>
<dbReference type="InterPro" id="IPR048540">
    <property type="entry name" value="Rrn7_cyclin_N"/>
</dbReference>
<evidence type="ECO:0000256" key="6">
    <source>
        <dbReference type="ARBA" id="ARBA00023015"/>
    </source>
</evidence>
<evidence type="ECO:0000256" key="3">
    <source>
        <dbReference type="ARBA" id="ARBA00022723"/>
    </source>
</evidence>
<keyword evidence="13" id="KW-0396">Initiation factor</keyword>
<evidence type="ECO:0000256" key="8">
    <source>
        <dbReference type="ARBA" id="ARBA00023163"/>
    </source>
</evidence>
<comment type="similarity">
    <text evidence="2">Belongs to the RRN7/TAF1B family.</text>
</comment>